<dbReference type="SUPFAM" id="SSF81340">
    <property type="entry name" value="Clc chloride channel"/>
    <property type="match status" value="1"/>
</dbReference>
<evidence type="ECO:0000313" key="2">
    <source>
        <dbReference type="EMBL" id="SDJ69622.1"/>
    </source>
</evidence>
<dbReference type="AlphaFoldDB" id="A0A1G8VUA4"/>
<dbReference type="EMBL" id="FNFM01000001">
    <property type="protein sequence ID" value="SDJ69622.1"/>
    <property type="molecule type" value="Genomic_DNA"/>
</dbReference>
<accession>A0A1G8VUA4</accession>
<protein>
    <submittedName>
        <fullName evidence="2">Uncharacterized protein</fullName>
    </submittedName>
</protein>
<keyword evidence="1" id="KW-0472">Membrane</keyword>
<evidence type="ECO:0000256" key="1">
    <source>
        <dbReference type="SAM" id="Phobius"/>
    </source>
</evidence>
<keyword evidence="3" id="KW-1185">Reference proteome</keyword>
<feature type="transmembrane region" description="Helical" evidence="1">
    <location>
        <begin position="12"/>
        <end position="38"/>
    </location>
</feature>
<organism evidence="2 3">
    <name type="scientific">Actinopolyspora mzabensis</name>
    <dbReference type="NCBI Taxonomy" id="995066"/>
    <lineage>
        <taxon>Bacteria</taxon>
        <taxon>Bacillati</taxon>
        <taxon>Actinomycetota</taxon>
        <taxon>Actinomycetes</taxon>
        <taxon>Actinopolysporales</taxon>
        <taxon>Actinopolysporaceae</taxon>
        <taxon>Actinopolyspora</taxon>
    </lineage>
</organism>
<name>A0A1G8VUA4_ACTMZ</name>
<dbReference type="Proteomes" id="UP000199213">
    <property type="component" value="Unassembled WGS sequence"/>
</dbReference>
<keyword evidence="1" id="KW-1133">Transmembrane helix</keyword>
<reference evidence="3" key="1">
    <citation type="submission" date="2016-10" db="EMBL/GenBank/DDBJ databases">
        <authorList>
            <person name="Varghese N."/>
            <person name="Submissions S."/>
        </authorList>
    </citation>
    <scope>NUCLEOTIDE SEQUENCE [LARGE SCALE GENOMIC DNA]</scope>
    <source>
        <strain evidence="3">DSM 45460</strain>
    </source>
</reference>
<dbReference type="InterPro" id="IPR014743">
    <property type="entry name" value="Cl-channel_core"/>
</dbReference>
<keyword evidence="1" id="KW-0812">Transmembrane</keyword>
<proteinExistence type="predicted"/>
<feature type="transmembrane region" description="Helical" evidence="1">
    <location>
        <begin position="44"/>
        <end position="67"/>
    </location>
</feature>
<sequence>MAIGSSRTSRRRSFVTAFVAWSFVTLLNFVTLLITLSQVPDRNYWVLLINLLCVLLGGPMAMLYGVFLYRARQRGEADGSARADTQRVS</sequence>
<gene>
    <name evidence="2" type="ORF">SAMN04487820_101337</name>
</gene>
<evidence type="ECO:0000313" key="3">
    <source>
        <dbReference type="Proteomes" id="UP000199213"/>
    </source>
</evidence>